<evidence type="ECO:0000256" key="1">
    <source>
        <dbReference type="SAM" id="SignalP"/>
    </source>
</evidence>
<dbReference type="KEGG" id="pib:BBD41_00975"/>
<dbReference type="InterPro" id="IPR036582">
    <property type="entry name" value="Mao_N_sf"/>
</dbReference>
<gene>
    <name evidence="4" type="ORF">BBD40_05370</name>
    <name evidence="3" type="ORF">BBD41_00975</name>
</gene>
<sequence length="261" mass="29514">MKKTIIALTLSLLSTLLIDNPAISFANNVSNTVDNGKIENGRMLIPLRAVSERFDSEVAWNQAKKSITIIRGKRELLLRVNARTALLNNAAFSLDVPATIENGTTYVPARVFAEAFGGTALWSEQERKATITIGLQQVFIHTEPQKTWRMSQERINVLNEKINEATDLSSYSQIRTHFRPYFTDSFINKIIHSNGIKNNAILTRMADITYSGTTAARMHQSAYFDSGPVNLELVDRYVFYKFIDNQWKVDDVNVGRQIIEP</sequence>
<dbReference type="Gene3D" id="3.30.457.10">
    <property type="entry name" value="Copper amine oxidase-like, N-terminal domain"/>
    <property type="match status" value="1"/>
</dbReference>
<feature type="domain" description="Copper amine oxidase-like N-terminal" evidence="2">
    <location>
        <begin position="37"/>
        <end position="131"/>
    </location>
</feature>
<reference evidence="4 5" key="2">
    <citation type="submission" date="2016-12" db="EMBL/GenBank/DDBJ databases">
        <title>Genome sequencing and description of Paenibacillus sp. nov. from high altitude lake in the Indian Trans- Himalayas.</title>
        <authorList>
            <person name="Kiran S."/>
            <person name="Swarnkar M.K."/>
            <person name="Rana A."/>
            <person name="Tewari R."/>
            <person name="Gulati A."/>
        </authorList>
    </citation>
    <scope>NUCLEOTIDE SEQUENCE [LARGE SCALE GENOMIC DNA]</scope>
    <source>
        <strain evidence="4 5">IHBB 9951</strain>
    </source>
</reference>
<protein>
    <submittedName>
        <fullName evidence="3">Copper amine oxidase</fullName>
    </submittedName>
</protein>
<keyword evidence="5" id="KW-1185">Reference proteome</keyword>
<reference evidence="3" key="1">
    <citation type="submission" date="2016-08" db="EMBL/GenBank/DDBJ databases">
        <title>Complete Genome Seqeunce of Paenibacillus sp. nov. IHBB 9852 from high altitute lake of Indian trans-Himalayas.</title>
        <authorList>
            <person name="Kiran S."/>
            <person name="Swarnkar M.K."/>
            <person name="Rana A."/>
            <person name="Tewari R."/>
            <person name="Gulati A."/>
        </authorList>
    </citation>
    <scope>NUCLEOTIDE SEQUENCE [LARGE SCALE GENOMIC DNA]</scope>
    <source>
        <strain evidence="3">IHBB 9852</strain>
    </source>
</reference>
<proteinExistence type="predicted"/>
<dbReference type="OrthoDB" id="2667244at2"/>
<accession>A0A1B2DU84</accession>
<dbReference type="EMBL" id="MRVI01000001">
    <property type="protein sequence ID" value="OOC61365.1"/>
    <property type="molecule type" value="Genomic_DNA"/>
</dbReference>
<dbReference type="RefSeq" id="WP_077566058.1">
    <property type="nucleotide sequence ID" value="NZ_CP016809.1"/>
</dbReference>
<evidence type="ECO:0000313" key="4">
    <source>
        <dbReference type="EMBL" id="OOC61365.1"/>
    </source>
</evidence>
<dbReference type="Proteomes" id="UP000189059">
    <property type="component" value="Unassembled WGS sequence"/>
</dbReference>
<evidence type="ECO:0000313" key="5">
    <source>
        <dbReference type="Proteomes" id="UP000189059"/>
    </source>
</evidence>
<feature type="signal peptide" evidence="1">
    <location>
        <begin position="1"/>
        <end position="26"/>
    </location>
</feature>
<keyword evidence="1" id="KW-0732">Signal</keyword>
<dbReference type="AlphaFoldDB" id="A0A1B2DU84"/>
<dbReference type="SUPFAM" id="SSF55383">
    <property type="entry name" value="Copper amine oxidase, domain N"/>
    <property type="match status" value="1"/>
</dbReference>
<dbReference type="Pfam" id="PF07833">
    <property type="entry name" value="Cu_amine_oxidN1"/>
    <property type="match status" value="1"/>
</dbReference>
<dbReference type="EMBL" id="CP016809">
    <property type="protein sequence ID" value="ANY71272.1"/>
    <property type="molecule type" value="Genomic_DNA"/>
</dbReference>
<name>A0A1B2DU84_9BACL</name>
<feature type="chain" id="PRO_5008535210" evidence="1">
    <location>
        <begin position="27"/>
        <end position="261"/>
    </location>
</feature>
<organism evidence="3">
    <name type="scientific">Paenibacillus ihbetae</name>
    <dbReference type="NCBI Taxonomy" id="1870820"/>
    <lineage>
        <taxon>Bacteria</taxon>
        <taxon>Bacillati</taxon>
        <taxon>Bacillota</taxon>
        <taxon>Bacilli</taxon>
        <taxon>Bacillales</taxon>
        <taxon>Paenibacillaceae</taxon>
        <taxon>Paenibacillus</taxon>
    </lineage>
</organism>
<evidence type="ECO:0000259" key="2">
    <source>
        <dbReference type="Pfam" id="PF07833"/>
    </source>
</evidence>
<dbReference type="InterPro" id="IPR012854">
    <property type="entry name" value="Cu_amine_oxidase-like_N"/>
</dbReference>
<evidence type="ECO:0000313" key="3">
    <source>
        <dbReference type="EMBL" id="ANY71272.1"/>
    </source>
</evidence>